<organism evidence="1 2">
    <name type="scientific">Chiayiivirga flava</name>
    <dbReference type="NCBI Taxonomy" id="659595"/>
    <lineage>
        <taxon>Bacteria</taxon>
        <taxon>Pseudomonadati</taxon>
        <taxon>Pseudomonadota</taxon>
        <taxon>Gammaproteobacteria</taxon>
        <taxon>Lysobacterales</taxon>
        <taxon>Lysobacteraceae</taxon>
        <taxon>Chiayiivirga</taxon>
    </lineage>
</organism>
<name>A0A7W8D2I9_9GAMM</name>
<gene>
    <name evidence="1" type="ORF">HNQ52_000220</name>
</gene>
<comment type="caution">
    <text evidence="1">The sequence shown here is derived from an EMBL/GenBank/DDBJ whole genome shotgun (WGS) entry which is preliminary data.</text>
</comment>
<accession>A0A7W8D2I9</accession>
<dbReference type="RefSeq" id="WP_221281870.1">
    <property type="nucleotide sequence ID" value="NZ_JACHHP010000001.1"/>
</dbReference>
<reference evidence="1 2" key="1">
    <citation type="submission" date="2020-08" db="EMBL/GenBank/DDBJ databases">
        <title>Genomic Encyclopedia of Type Strains, Phase IV (KMG-IV): sequencing the most valuable type-strain genomes for metagenomic binning, comparative biology and taxonomic classification.</title>
        <authorList>
            <person name="Goeker M."/>
        </authorList>
    </citation>
    <scope>NUCLEOTIDE SEQUENCE [LARGE SCALE GENOMIC DNA]</scope>
    <source>
        <strain evidence="1 2">DSM 24163</strain>
    </source>
</reference>
<evidence type="ECO:0000313" key="2">
    <source>
        <dbReference type="Proteomes" id="UP000521199"/>
    </source>
</evidence>
<keyword evidence="2" id="KW-1185">Reference proteome</keyword>
<evidence type="ECO:0000313" key="1">
    <source>
        <dbReference type="EMBL" id="MBB5206704.1"/>
    </source>
</evidence>
<dbReference type="EMBL" id="JACHHP010000001">
    <property type="protein sequence ID" value="MBB5206704.1"/>
    <property type="molecule type" value="Genomic_DNA"/>
</dbReference>
<dbReference type="AlphaFoldDB" id="A0A7W8D2I9"/>
<sequence>MKTSPDISARSSDRELAGRHESSAWVSGRNCVYTDTGHKTYRVSIKTEHGWKTYGRFNDLETATYVANIAILVENLEVRYELNKEIGTKDRQELAIWRATSNNSDLEKIAASRFERVRIALESVREKERSEAEALLDKIKRARDRVFEEAWLPPERLKAIRSMSNDDLVDFIKVKKRGPEYDVAMAEAVRRFKRLDLPRQA</sequence>
<proteinExistence type="predicted"/>
<dbReference type="Proteomes" id="UP000521199">
    <property type="component" value="Unassembled WGS sequence"/>
</dbReference>
<protein>
    <submittedName>
        <fullName evidence="1">Uncharacterized protein</fullName>
    </submittedName>
</protein>